<comment type="function">
    <text evidence="1">Serine/threonine kinase that acts as positive regulator of brassinosteroid (BR) signaling downstream of the receptor kinase BRI1.</text>
</comment>
<keyword evidence="1" id="KW-0472">Membrane</keyword>
<comment type="similarity">
    <text evidence="1">Belongs to the protein kinase superfamily. Ser/Thr protein kinase family.</text>
</comment>
<comment type="caution">
    <text evidence="2">The sequence shown here is derived from an EMBL/GenBank/DDBJ whole genome shotgun (WGS) entry which is preliminary data.</text>
</comment>
<keyword evidence="1" id="KW-0519">Myristate</keyword>
<keyword evidence="1" id="KW-0067">ATP-binding</keyword>
<keyword evidence="1" id="KW-0723">Serine/threonine-protein kinase</keyword>
<dbReference type="Proteomes" id="UP000078284">
    <property type="component" value="Chromosome 3"/>
</dbReference>
<comment type="subcellular location">
    <subcellularLocation>
        <location evidence="1">Cell membrane</location>
        <topology evidence="1">Lipid-anchor</topology>
    </subcellularLocation>
</comment>
<keyword evidence="1" id="KW-0547">Nucleotide-binding</keyword>
<dbReference type="PANTHER" id="PTHR45863:SF20">
    <property type="entry name" value="SERINE_THREONINE-PROTEIN KINASE BSK"/>
    <property type="match status" value="1"/>
</dbReference>
<dbReference type="ExpressionAtlas" id="A0A178V9N7">
    <property type="expression patterns" value="baseline and differential"/>
</dbReference>
<dbReference type="PANTHER" id="PTHR45863">
    <property type="entry name" value="SERINE/THREONINE-PROTEIN KINASE BSK5"/>
    <property type="match status" value="1"/>
</dbReference>
<comment type="subunit">
    <text evidence="1">Interacts with BRI1.</text>
</comment>
<organism evidence="2 3">
    <name type="scientific">Arabidopsis thaliana</name>
    <name type="common">Mouse-ear cress</name>
    <dbReference type="NCBI Taxonomy" id="3702"/>
    <lineage>
        <taxon>Eukaryota</taxon>
        <taxon>Viridiplantae</taxon>
        <taxon>Streptophyta</taxon>
        <taxon>Embryophyta</taxon>
        <taxon>Tracheophyta</taxon>
        <taxon>Spermatophyta</taxon>
        <taxon>Magnoliopsida</taxon>
        <taxon>eudicotyledons</taxon>
        <taxon>Gunneridae</taxon>
        <taxon>Pentapetalae</taxon>
        <taxon>rosids</taxon>
        <taxon>malvids</taxon>
        <taxon>Brassicales</taxon>
        <taxon>Brassicaceae</taxon>
        <taxon>Camelineae</taxon>
        <taxon>Arabidopsis</taxon>
    </lineage>
</organism>
<comment type="catalytic activity">
    <reaction evidence="1">
        <text>L-seryl-[protein] + ATP = O-phospho-L-seryl-[protein] + ADP + H(+)</text>
        <dbReference type="Rhea" id="RHEA:17989"/>
        <dbReference type="Rhea" id="RHEA-COMP:9863"/>
        <dbReference type="Rhea" id="RHEA-COMP:11604"/>
        <dbReference type="ChEBI" id="CHEBI:15378"/>
        <dbReference type="ChEBI" id="CHEBI:29999"/>
        <dbReference type="ChEBI" id="CHEBI:30616"/>
        <dbReference type="ChEBI" id="CHEBI:83421"/>
        <dbReference type="ChEBI" id="CHEBI:456216"/>
        <dbReference type="EC" id="2.7.11.1"/>
    </reaction>
</comment>
<evidence type="ECO:0000256" key="1">
    <source>
        <dbReference type="RuleBase" id="RU369005"/>
    </source>
</evidence>
<dbReference type="GO" id="GO:0012505">
    <property type="term" value="C:endomembrane system"/>
    <property type="evidence" value="ECO:0007669"/>
    <property type="project" value="UniProtKB-SubCell"/>
</dbReference>
<dbReference type="GO" id="GO:0005524">
    <property type="term" value="F:ATP binding"/>
    <property type="evidence" value="ECO:0007669"/>
    <property type="project" value="UniProtKB-UniRule"/>
</dbReference>
<protein>
    <recommendedName>
        <fullName evidence="1">Serine/threonine-protein kinase BSK</fullName>
        <ecNumber evidence="1">2.7.11.1</ecNumber>
    </recommendedName>
    <alternativeName>
        <fullName evidence="1">Brassinosteroid-signaling kinase</fullName>
    </alternativeName>
</protein>
<dbReference type="AlphaFoldDB" id="A0A178V9N7"/>
<dbReference type="GO" id="GO:0106310">
    <property type="term" value="F:protein serine kinase activity"/>
    <property type="evidence" value="ECO:0007669"/>
    <property type="project" value="UniProtKB-UniRule"/>
</dbReference>
<dbReference type="InterPro" id="IPR045845">
    <property type="entry name" value="BSK"/>
</dbReference>
<keyword evidence="1" id="KW-0418">Kinase</keyword>
<evidence type="ECO:0000313" key="3">
    <source>
        <dbReference type="Proteomes" id="UP000078284"/>
    </source>
</evidence>
<accession>A0A178V9N7</accession>
<sequence length="119" mass="13577">MGCICFKRWRRSSSPSITSTITVIDDLDNKEEDEGSTCPNFLEFSLEQLRVATDGFSADNIVSEHNERVPNIVYKGQLNDGRKIAVKRFQRLSWPDSLEFIVRVLYPSILIDSSLFGFV</sequence>
<name>A0A178V9N7_ARATH</name>
<dbReference type="Gene3D" id="3.30.200.20">
    <property type="entry name" value="Phosphorylase Kinase, domain 1"/>
    <property type="match status" value="1"/>
</dbReference>
<evidence type="ECO:0000313" key="2">
    <source>
        <dbReference type="EMBL" id="OAP03037.1"/>
    </source>
</evidence>
<proteinExistence type="inferred from homology"/>
<keyword evidence="1" id="KW-1070">Brassinosteroid signaling pathway</keyword>
<keyword evidence="1" id="KW-0808">Transferase</keyword>
<keyword evidence="1" id="KW-1003">Cell membrane</keyword>
<dbReference type="EC" id="2.7.11.1" evidence="1"/>
<reference evidence="3" key="1">
    <citation type="journal article" date="2016" name="Proc. Natl. Acad. Sci. U.S.A.">
        <title>Chromosome-level assembly of Arabidopsis thaliana Ler reveals the extent of translocation and inversion polymorphisms.</title>
        <authorList>
            <person name="Zapata L."/>
            <person name="Ding J."/>
            <person name="Willing E.M."/>
            <person name="Hartwig B."/>
            <person name="Bezdan D."/>
            <person name="Jiao W.B."/>
            <person name="Patel V."/>
            <person name="Velikkakam James G."/>
            <person name="Koornneef M."/>
            <person name="Ossowski S."/>
            <person name="Schneeberger K."/>
        </authorList>
    </citation>
    <scope>NUCLEOTIDE SEQUENCE [LARGE SCALE GENOMIC DNA]</scope>
    <source>
        <strain evidence="3">cv. Landsberg erecta</strain>
    </source>
</reference>
<dbReference type="GO" id="GO:0009742">
    <property type="term" value="P:brassinosteroid mediated signaling pathway"/>
    <property type="evidence" value="ECO:0007669"/>
    <property type="project" value="UniProtKB-UniRule"/>
</dbReference>
<keyword evidence="1" id="KW-0449">Lipoprotein</keyword>
<comment type="catalytic activity">
    <reaction evidence="1">
        <text>L-threonyl-[protein] + ATP = O-phospho-L-threonyl-[protein] + ADP + H(+)</text>
        <dbReference type="Rhea" id="RHEA:46608"/>
        <dbReference type="Rhea" id="RHEA-COMP:11060"/>
        <dbReference type="Rhea" id="RHEA-COMP:11605"/>
        <dbReference type="ChEBI" id="CHEBI:15378"/>
        <dbReference type="ChEBI" id="CHEBI:30013"/>
        <dbReference type="ChEBI" id="CHEBI:30616"/>
        <dbReference type="ChEBI" id="CHEBI:61977"/>
        <dbReference type="ChEBI" id="CHEBI:456216"/>
        <dbReference type="EC" id="2.7.11.1"/>
    </reaction>
</comment>
<dbReference type="EMBL" id="LUHQ01000003">
    <property type="protein sequence ID" value="OAP03037.1"/>
    <property type="molecule type" value="Genomic_DNA"/>
</dbReference>
<gene>
    <name evidence="2" type="ordered locus">AXX17_At3g08860</name>
</gene>
<dbReference type="GO" id="GO:0005886">
    <property type="term" value="C:plasma membrane"/>
    <property type="evidence" value="ECO:0007669"/>
    <property type="project" value="UniProtKB-SubCell"/>
</dbReference>
<dbReference type="GO" id="GO:0004674">
    <property type="term" value="F:protein serine/threonine kinase activity"/>
    <property type="evidence" value="ECO:0007669"/>
    <property type="project" value="UniProtKB-UniRule"/>
</dbReference>